<dbReference type="InterPro" id="IPR008966">
    <property type="entry name" value="Adhesion_dom_sf"/>
</dbReference>
<keyword evidence="2" id="KW-0812">Transmembrane</keyword>
<feature type="domain" description="Thioester" evidence="3">
    <location>
        <begin position="36"/>
        <end position="165"/>
    </location>
</feature>
<feature type="region of interest" description="Disordered" evidence="1">
    <location>
        <begin position="435"/>
        <end position="464"/>
    </location>
</feature>
<evidence type="ECO:0000256" key="1">
    <source>
        <dbReference type="SAM" id="MobiDB-lite"/>
    </source>
</evidence>
<evidence type="ECO:0000256" key="2">
    <source>
        <dbReference type="SAM" id="Phobius"/>
    </source>
</evidence>
<name>A0A844FCU9_CLOSV</name>
<dbReference type="RefSeq" id="WP_004608213.1">
    <property type="nucleotide sequence ID" value="NZ_AP024846.1"/>
</dbReference>
<dbReference type="Pfam" id="PF20610">
    <property type="entry name" value="TED_2"/>
    <property type="match status" value="1"/>
</dbReference>
<gene>
    <name evidence="4" type="ORF">FYJ37_14790</name>
</gene>
<accession>A0A844FCU9</accession>
<dbReference type="NCBIfam" id="TIGR04226">
    <property type="entry name" value="RrgB_K2N_iso_D2"/>
    <property type="match status" value="1"/>
</dbReference>
<proteinExistence type="predicted"/>
<sequence length="501" mass="55095">MKGRSSKVLLFGALLSCLILIIAGKSSKMTVYASEAKLVQGEAVQYMGYSTHYYYVNGNLAYCLEPDMASPGNGNYPSEEIDPTQLLGKAMYYVYGGPGYEAYMKPSLNGGWDQPERAYCLSHCILSYIYDGCNPQSAGFIGLNEDIRNAVIQFTDAIRGWPQIPSTDISLSDTELTAYFSKEEGWQRTSSVICNGDGTNSLVFSLPEGMTLVNESRNVRETIRAAVHGGERFYLAADVTYDNGKTWSSGQVKGTLDQAWRTLVVKTGSGSQDVGTGHLATVEAGTVQMNVRWIPRPEIVVDKKADKGEKKYKVGDIITYSIDVTQQVKDAVAKNVVITDTILTEGVKLQKHSITLLDENHSVISDAVIAVSGNSYTIHAGEFLQGIESKERYIVEYQVAITDEALIGKEIENEVVVRSDNTEEKKDKEIVVVDKPEEEKPEVPKKEPEIEPKEQPKMTEASIVKTPSVKTGDKENLSVLILLLILSCAAIFICVRISCKT</sequence>
<dbReference type="EMBL" id="VUMB01000040">
    <property type="protein sequence ID" value="MSS41561.1"/>
    <property type="molecule type" value="Genomic_DNA"/>
</dbReference>
<evidence type="ECO:0000259" key="3">
    <source>
        <dbReference type="Pfam" id="PF20610"/>
    </source>
</evidence>
<dbReference type="AlphaFoldDB" id="A0A844FCU9"/>
<dbReference type="InterPro" id="IPR046751">
    <property type="entry name" value="TED_2"/>
</dbReference>
<feature type="compositionally biased region" description="Basic and acidic residues" evidence="1">
    <location>
        <begin position="435"/>
        <end position="457"/>
    </location>
</feature>
<protein>
    <submittedName>
        <fullName evidence="4">Isopeptide-forming domain-containing fimbrial protein</fullName>
    </submittedName>
</protein>
<keyword evidence="2" id="KW-1133">Transmembrane helix</keyword>
<dbReference type="GeneID" id="62694399"/>
<keyword evidence="2" id="KW-0472">Membrane</keyword>
<dbReference type="Proteomes" id="UP000462363">
    <property type="component" value="Unassembled WGS sequence"/>
</dbReference>
<reference evidence="4 5" key="1">
    <citation type="submission" date="2019-08" db="EMBL/GenBank/DDBJ databases">
        <title>In-depth cultivation of the pig gut microbiome towards novel bacterial diversity and tailored functional studies.</title>
        <authorList>
            <person name="Wylensek D."/>
            <person name="Hitch T.C.A."/>
            <person name="Clavel T."/>
        </authorList>
    </citation>
    <scope>NUCLEOTIDE SEQUENCE [LARGE SCALE GENOMIC DNA]</scope>
    <source>
        <strain evidence="4 5">BL-389-WT-3D</strain>
    </source>
</reference>
<evidence type="ECO:0000313" key="5">
    <source>
        <dbReference type="Proteomes" id="UP000462363"/>
    </source>
</evidence>
<organism evidence="4 5">
    <name type="scientific">Clostridium scindens (strain JCM 10418 / VPI 12708)</name>
    <dbReference type="NCBI Taxonomy" id="29347"/>
    <lineage>
        <taxon>Bacteria</taxon>
        <taxon>Bacillati</taxon>
        <taxon>Bacillota</taxon>
        <taxon>Clostridia</taxon>
        <taxon>Lachnospirales</taxon>
        <taxon>Lachnospiraceae</taxon>
    </lineage>
</organism>
<evidence type="ECO:0000313" key="4">
    <source>
        <dbReference type="EMBL" id="MSS41561.1"/>
    </source>
</evidence>
<feature type="transmembrane region" description="Helical" evidence="2">
    <location>
        <begin position="477"/>
        <end position="499"/>
    </location>
</feature>
<comment type="caution">
    <text evidence="4">The sequence shown here is derived from an EMBL/GenBank/DDBJ whole genome shotgun (WGS) entry which is preliminary data.</text>
</comment>
<dbReference type="Gene3D" id="2.60.40.740">
    <property type="match status" value="1"/>
</dbReference>
<dbReference type="SUPFAM" id="SSF49401">
    <property type="entry name" value="Bacterial adhesins"/>
    <property type="match status" value="1"/>
</dbReference>
<dbReference type="InterPro" id="IPR026466">
    <property type="entry name" value="Fim_isopep_form_D2_dom"/>
</dbReference>